<keyword evidence="5" id="KW-1185">Reference proteome</keyword>
<feature type="repeat" description="PPR" evidence="3">
    <location>
        <begin position="438"/>
        <end position="472"/>
    </location>
</feature>
<proteinExistence type="inferred from homology"/>
<dbReference type="PANTHER" id="PTHR46128">
    <property type="entry name" value="MITOCHONDRIAL GROUP I INTRON SPLICING FACTOR CCM1"/>
    <property type="match status" value="1"/>
</dbReference>
<dbReference type="InterPro" id="IPR011990">
    <property type="entry name" value="TPR-like_helical_dom_sf"/>
</dbReference>
<feature type="repeat" description="PPR" evidence="3">
    <location>
        <begin position="262"/>
        <end position="296"/>
    </location>
</feature>
<dbReference type="InterPro" id="IPR050872">
    <property type="entry name" value="PPR_P_subfamily"/>
</dbReference>
<comment type="caution">
    <text evidence="4">The sequence shown here is derived from an EMBL/GenBank/DDBJ whole genome shotgun (WGS) entry which is preliminary data.</text>
</comment>
<evidence type="ECO:0000256" key="2">
    <source>
        <dbReference type="ARBA" id="ARBA00022737"/>
    </source>
</evidence>
<evidence type="ECO:0000313" key="5">
    <source>
        <dbReference type="Proteomes" id="UP000636800"/>
    </source>
</evidence>
<evidence type="ECO:0000256" key="3">
    <source>
        <dbReference type="PROSITE-ProRule" id="PRU00708"/>
    </source>
</evidence>
<name>A0A835S4B6_VANPL</name>
<organism evidence="4 5">
    <name type="scientific">Vanilla planifolia</name>
    <name type="common">Vanilla</name>
    <dbReference type="NCBI Taxonomy" id="51239"/>
    <lineage>
        <taxon>Eukaryota</taxon>
        <taxon>Viridiplantae</taxon>
        <taxon>Streptophyta</taxon>
        <taxon>Embryophyta</taxon>
        <taxon>Tracheophyta</taxon>
        <taxon>Spermatophyta</taxon>
        <taxon>Magnoliopsida</taxon>
        <taxon>Liliopsida</taxon>
        <taxon>Asparagales</taxon>
        <taxon>Orchidaceae</taxon>
        <taxon>Vanilloideae</taxon>
        <taxon>Vanilleae</taxon>
        <taxon>Vanilla</taxon>
    </lineage>
</organism>
<reference evidence="4 5" key="1">
    <citation type="journal article" date="2020" name="Nat. Food">
        <title>A phased Vanilla planifolia genome enables genetic improvement of flavour and production.</title>
        <authorList>
            <person name="Hasing T."/>
            <person name="Tang H."/>
            <person name="Brym M."/>
            <person name="Khazi F."/>
            <person name="Huang T."/>
            <person name="Chambers A.H."/>
        </authorList>
    </citation>
    <scope>NUCLEOTIDE SEQUENCE [LARGE SCALE GENOMIC DNA]</scope>
    <source>
        <tissue evidence="4">Leaf</tissue>
    </source>
</reference>
<feature type="repeat" description="PPR" evidence="3">
    <location>
        <begin position="403"/>
        <end position="437"/>
    </location>
</feature>
<evidence type="ECO:0000256" key="1">
    <source>
        <dbReference type="ARBA" id="ARBA00007626"/>
    </source>
</evidence>
<dbReference type="InterPro" id="IPR002885">
    <property type="entry name" value="PPR_rpt"/>
</dbReference>
<feature type="repeat" description="PPR" evidence="3">
    <location>
        <begin position="227"/>
        <end position="261"/>
    </location>
</feature>
<comment type="similarity">
    <text evidence="1">Belongs to the PPR family. P subfamily.</text>
</comment>
<keyword evidence="2" id="KW-0677">Repeat</keyword>
<feature type="repeat" description="PPR" evidence="3">
    <location>
        <begin position="473"/>
        <end position="507"/>
    </location>
</feature>
<evidence type="ECO:0008006" key="6">
    <source>
        <dbReference type="Google" id="ProtNLM"/>
    </source>
</evidence>
<dbReference type="Pfam" id="PF12854">
    <property type="entry name" value="PPR_1"/>
    <property type="match status" value="1"/>
</dbReference>
<feature type="repeat" description="PPR" evidence="3">
    <location>
        <begin position="297"/>
        <end position="327"/>
    </location>
</feature>
<dbReference type="Proteomes" id="UP000636800">
    <property type="component" value="Chromosome 1"/>
</dbReference>
<evidence type="ECO:0000313" key="4">
    <source>
        <dbReference type="EMBL" id="KAG0497232.1"/>
    </source>
</evidence>
<dbReference type="AlphaFoldDB" id="A0A835S4B6"/>
<protein>
    <recommendedName>
        <fullName evidence="6">Pentatricopeptide repeat-containing protein</fullName>
    </recommendedName>
</protein>
<gene>
    <name evidence="4" type="ORF">HPP92_001923</name>
</gene>
<dbReference type="FunFam" id="1.25.40.10:FF:000558">
    <property type="entry name" value="Pentatricopeptide repeat-containing protein At5g39710"/>
    <property type="match status" value="1"/>
</dbReference>
<sequence length="528" mass="59162">MAAAAKRVRLSSPFPYPREEAVTLADKANVAAVYLSQSPVPSSLSDQIISDLERGKNPIPFLPRSPTHLCSSVVVDVVYKCSRRSPLLGQEFVDLLSKRSNLRRSSESLSAMIHVLVQNRRHADAQSLILRMIRRRGSLRSEIVDALISTYLGCNSKPVVFDLLIRTYVQARKLREATEAFLVLKERGVFVSVNACNSLLAGLVRVDWLDMAWEVYRAVAEIGTGLNVYTLNIIVNALCKEGRFEEVDVFMDGMVKKGIFPDLVTYNTLIDAHCRSGQLEKALILLGSMEIKGLKPDVATYNAVLKGLCSKGMHDKAKELHLEMGILQGWKSTGIIEDLSGNFYSKAGRYQSSIAPFREMKAFDLVPDNVIYTMLISGFCRVGLMPEALRMLDEMLDHGCIPDLVTYNTMLNGLCKEGRLSDADMLFREMMERRISPDFFSFTTLIHGYCRGGHVKIAFDIFTTMLSKNVKPDIVTYNTLIGGFCKEGDLEKANDLWDDMINMEILPNCITYSILIDSYCSRGMLLKH</sequence>
<dbReference type="Pfam" id="PF01535">
    <property type="entry name" value="PPR"/>
    <property type="match status" value="3"/>
</dbReference>
<dbReference type="Gene3D" id="1.25.40.10">
    <property type="entry name" value="Tetratricopeptide repeat domain"/>
    <property type="match status" value="4"/>
</dbReference>
<accession>A0A835S4B6</accession>
<dbReference type="PANTHER" id="PTHR46128:SF211">
    <property type="entry name" value="PENTACOTRIPEPTIDE-REPEAT REGION OF PRORP DOMAIN-CONTAINING PROTEIN"/>
    <property type="match status" value="1"/>
</dbReference>
<dbReference type="EMBL" id="JADCNL010000001">
    <property type="protein sequence ID" value="KAG0497232.1"/>
    <property type="molecule type" value="Genomic_DNA"/>
</dbReference>
<feature type="repeat" description="PPR" evidence="3">
    <location>
        <begin position="368"/>
        <end position="402"/>
    </location>
</feature>
<dbReference type="Pfam" id="PF13041">
    <property type="entry name" value="PPR_2"/>
    <property type="match status" value="3"/>
</dbReference>
<dbReference type="NCBIfam" id="TIGR00756">
    <property type="entry name" value="PPR"/>
    <property type="match status" value="7"/>
</dbReference>
<dbReference type="PROSITE" id="PS51375">
    <property type="entry name" value="PPR"/>
    <property type="match status" value="7"/>
</dbReference>